<name>A0AAD9W1J0_PHOAM</name>
<feature type="domain" description="Heterokaryon incompatibility" evidence="2">
    <location>
        <begin position="123"/>
        <end position="285"/>
    </location>
</feature>
<evidence type="ECO:0000256" key="1">
    <source>
        <dbReference type="SAM" id="MobiDB-lite"/>
    </source>
</evidence>
<organism evidence="3 4">
    <name type="scientific">Phomopsis amygdali</name>
    <name type="common">Fusicoccum amygdali</name>
    <dbReference type="NCBI Taxonomy" id="1214568"/>
    <lineage>
        <taxon>Eukaryota</taxon>
        <taxon>Fungi</taxon>
        <taxon>Dikarya</taxon>
        <taxon>Ascomycota</taxon>
        <taxon>Pezizomycotina</taxon>
        <taxon>Sordariomycetes</taxon>
        <taxon>Sordariomycetidae</taxon>
        <taxon>Diaporthales</taxon>
        <taxon>Diaporthaceae</taxon>
        <taxon>Diaporthe</taxon>
    </lineage>
</organism>
<evidence type="ECO:0000313" key="4">
    <source>
        <dbReference type="Proteomes" id="UP001265746"/>
    </source>
</evidence>
<protein>
    <recommendedName>
        <fullName evidence="2">Heterokaryon incompatibility domain-containing protein</fullName>
    </recommendedName>
</protein>
<dbReference type="EMBL" id="JAUJFL010000004">
    <property type="protein sequence ID" value="KAK2604476.1"/>
    <property type="molecule type" value="Genomic_DNA"/>
</dbReference>
<dbReference type="Proteomes" id="UP001265746">
    <property type="component" value="Unassembled WGS sequence"/>
</dbReference>
<comment type="caution">
    <text evidence="3">The sequence shown here is derived from an EMBL/GenBank/DDBJ whole genome shotgun (WGS) entry which is preliminary data.</text>
</comment>
<dbReference type="PANTHER" id="PTHR33112">
    <property type="entry name" value="DOMAIN PROTEIN, PUTATIVE-RELATED"/>
    <property type="match status" value="1"/>
</dbReference>
<accession>A0AAD9W1J0</accession>
<dbReference type="PANTHER" id="PTHR33112:SF16">
    <property type="entry name" value="HETEROKARYON INCOMPATIBILITY DOMAIN-CONTAINING PROTEIN"/>
    <property type="match status" value="1"/>
</dbReference>
<feature type="region of interest" description="Disordered" evidence="1">
    <location>
        <begin position="508"/>
        <end position="538"/>
    </location>
</feature>
<evidence type="ECO:0000313" key="3">
    <source>
        <dbReference type="EMBL" id="KAK2604476.1"/>
    </source>
</evidence>
<reference evidence="3" key="1">
    <citation type="submission" date="2023-06" db="EMBL/GenBank/DDBJ databases">
        <authorList>
            <person name="Noh H."/>
        </authorList>
    </citation>
    <scope>NUCLEOTIDE SEQUENCE</scope>
    <source>
        <strain evidence="3">DUCC20226</strain>
    </source>
</reference>
<dbReference type="Pfam" id="PF06985">
    <property type="entry name" value="HET"/>
    <property type="match status" value="1"/>
</dbReference>
<proteinExistence type="predicted"/>
<evidence type="ECO:0000259" key="2">
    <source>
        <dbReference type="Pfam" id="PF06985"/>
    </source>
</evidence>
<sequence>MPGEERQGIAHAQAEVEDVPWPRRYVIHLDGRLGTVSGLILLADQNLQLGQYRVGSFPVDPHTGSNGNFNLARKWLGACRQQHDNCLSARLPQLPTRVIDVGVHPAYKDVRLRVPQPGSKAEYVALSHCWGGEVTPKLAGGNLEEFTVGLPFATLAANFQDAIKVTRELGIRYLWIDCLCILQGSDQGSRADWERESKAMTAVYRDCTLTISALASSKSTDGFLTYESDICRSAERRLIYIDVVPATTGKSWPAWVEKFDPKKEESLFQLEKDGPLARRGWTLQENILSPRHLFYGVNSIHWVCPAGYKSANGMRGMHILDKKYPELSPVLFDGILREKSQAPKCDAEDILLRYYDLVERYSGRALTVTLDKLPAFSAIAQRLQPILGDYIAGLWRRDIIRGMWWVAGTNAVRPLEYRGPSWSWASMDGNIEFTDTSLLREEGPLDSQVLDHSICLVDPTNPFGQVRSGSLTARGLTRRLIRSLEYRRDSSEGFDLFYLHFDEPPKDETCHEGLGEQQESPGTLKSKSDLPEHAPNIIDTGRDPKIKLGSYHVISGKYLVFLLRGHQSHYSDKNELWMRVWCLLLECVPGLRHNVFRRVGTLEGYTSPAEIQKWQQRTIVIE</sequence>
<gene>
    <name evidence="3" type="ORF">N8I77_007403</name>
</gene>
<dbReference type="InterPro" id="IPR010730">
    <property type="entry name" value="HET"/>
</dbReference>
<dbReference type="AlphaFoldDB" id="A0AAD9W1J0"/>
<keyword evidence="4" id="KW-1185">Reference proteome</keyword>